<dbReference type="eggNOG" id="COG4993">
    <property type="taxonomic scope" value="Bacteria"/>
</dbReference>
<dbReference type="GO" id="GO:0009055">
    <property type="term" value="F:electron transfer activity"/>
    <property type="evidence" value="ECO:0007669"/>
    <property type="project" value="InterPro"/>
</dbReference>
<dbReference type="Gene3D" id="1.10.760.10">
    <property type="entry name" value="Cytochrome c-like domain"/>
    <property type="match status" value="1"/>
</dbReference>
<evidence type="ECO:0000256" key="1">
    <source>
        <dbReference type="ARBA" id="ARBA00022617"/>
    </source>
</evidence>
<accession>E8V2S1</accession>
<dbReference type="SUPFAM" id="SSF46626">
    <property type="entry name" value="Cytochrome c"/>
    <property type="match status" value="1"/>
</dbReference>
<dbReference type="InterPro" id="IPR009056">
    <property type="entry name" value="Cyt_c-like_dom"/>
</dbReference>
<name>E8V2S1_TERSS</name>
<evidence type="ECO:0000313" key="6">
    <source>
        <dbReference type="Proteomes" id="UP000006844"/>
    </source>
</evidence>
<dbReference type="AlphaFoldDB" id="E8V2S1"/>
<reference evidence="5 6" key="1">
    <citation type="journal article" date="2012" name="Stand. Genomic Sci.">
        <title>Complete genome sequence of Terriglobus saanensis type strain SP1PR4(T), an Acidobacteria from tundra soil.</title>
        <authorList>
            <person name="Rawat S.R."/>
            <person name="Mannisto M.K."/>
            <person name="Starovoytov V."/>
            <person name="Goodwin L."/>
            <person name="Nolan M."/>
            <person name="Hauser L."/>
            <person name="Land M."/>
            <person name="Davenport K.W."/>
            <person name="Woyke T."/>
            <person name="Haggblom M.M."/>
        </authorList>
    </citation>
    <scope>NUCLEOTIDE SEQUENCE</scope>
    <source>
        <strain evidence="6">ATCC BAA-1853 / DSM 23119 / SP1PR4</strain>
    </source>
</reference>
<keyword evidence="6" id="KW-1185">Reference proteome</keyword>
<dbReference type="GO" id="GO:0046872">
    <property type="term" value="F:metal ion binding"/>
    <property type="evidence" value="ECO:0007669"/>
    <property type="project" value="UniProtKB-KW"/>
</dbReference>
<keyword evidence="2" id="KW-0479">Metal-binding</keyword>
<dbReference type="InterPro" id="IPR036909">
    <property type="entry name" value="Cyt_c-like_dom_sf"/>
</dbReference>
<dbReference type="HOGENOM" id="CLU_1440412_0_0_0"/>
<evidence type="ECO:0000256" key="2">
    <source>
        <dbReference type="ARBA" id="ARBA00022723"/>
    </source>
</evidence>
<evidence type="ECO:0000256" key="3">
    <source>
        <dbReference type="ARBA" id="ARBA00023004"/>
    </source>
</evidence>
<sequence length="188" mass="20444">MDQKLKVVFGAMFASLCFLCLSGEAVGQTLPEGKGKAEFVHNCTACHRADMTTRLRKTPDEWRKTVDNMAARGTDGSKEDLDNVVLYLVTNFAADEPGPAATTPSTTPPSISAGTAVLNSSEIERVKRIIAESDCFACRRIEKQGASTEPAWNGVGGWRMTDEIRTAMIRPHPTLAPSNKLVRSTDTR</sequence>
<protein>
    <recommendedName>
        <fullName evidence="4">Cytochrome c domain-containing protein</fullName>
    </recommendedName>
</protein>
<keyword evidence="1" id="KW-0349">Heme</keyword>
<gene>
    <name evidence="5" type="ordered locus">AciPR4_2773</name>
</gene>
<dbReference type="EMBL" id="CP002467">
    <property type="protein sequence ID" value="ADV83546.1"/>
    <property type="molecule type" value="Genomic_DNA"/>
</dbReference>
<evidence type="ECO:0000313" key="5">
    <source>
        <dbReference type="EMBL" id="ADV83546.1"/>
    </source>
</evidence>
<keyword evidence="3" id="KW-0408">Iron</keyword>
<proteinExistence type="predicted"/>
<dbReference type="KEGG" id="tsa:AciPR4_2773"/>
<dbReference type="GO" id="GO:0020037">
    <property type="term" value="F:heme binding"/>
    <property type="evidence" value="ECO:0007669"/>
    <property type="project" value="InterPro"/>
</dbReference>
<dbReference type="Proteomes" id="UP000006844">
    <property type="component" value="Chromosome"/>
</dbReference>
<evidence type="ECO:0000259" key="4">
    <source>
        <dbReference type="Pfam" id="PF13442"/>
    </source>
</evidence>
<dbReference type="Pfam" id="PF13442">
    <property type="entry name" value="Cytochrome_CBB3"/>
    <property type="match status" value="1"/>
</dbReference>
<organism evidence="5 6">
    <name type="scientific">Terriglobus saanensis (strain ATCC BAA-1853 / DSM 23119 / SP1PR4)</name>
    <dbReference type="NCBI Taxonomy" id="401053"/>
    <lineage>
        <taxon>Bacteria</taxon>
        <taxon>Pseudomonadati</taxon>
        <taxon>Acidobacteriota</taxon>
        <taxon>Terriglobia</taxon>
        <taxon>Terriglobales</taxon>
        <taxon>Acidobacteriaceae</taxon>
        <taxon>Terriglobus</taxon>
    </lineage>
</organism>
<feature type="domain" description="Cytochrome c" evidence="4">
    <location>
        <begin position="34"/>
        <end position="88"/>
    </location>
</feature>